<reference evidence="1 2" key="1">
    <citation type="journal article" date="2021" name="Hortic Res">
        <title>High-quality reference genome and annotation aids understanding of berry development for evergreen blueberry (Vaccinium darrowii).</title>
        <authorList>
            <person name="Yu J."/>
            <person name="Hulse-Kemp A.M."/>
            <person name="Babiker E."/>
            <person name="Staton M."/>
        </authorList>
    </citation>
    <scope>NUCLEOTIDE SEQUENCE [LARGE SCALE GENOMIC DNA]</scope>
    <source>
        <strain evidence="2">cv. NJ 8807/NJ 8810</strain>
        <tissue evidence="1">Young leaf</tissue>
    </source>
</reference>
<organism evidence="1 2">
    <name type="scientific">Vaccinium darrowii</name>
    <dbReference type="NCBI Taxonomy" id="229202"/>
    <lineage>
        <taxon>Eukaryota</taxon>
        <taxon>Viridiplantae</taxon>
        <taxon>Streptophyta</taxon>
        <taxon>Embryophyta</taxon>
        <taxon>Tracheophyta</taxon>
        <taxon>Spermatophyta</taxon>
        <taxon>Magnoliopsida</taxon>
        <taxon>eudicotyledons</taxon>
        <taxon>Gunneridae</taxon>
        <taxon>Pentapetalae</taxon>
        <taxon>asterids</taxon>
        <taxon>Ericales</taxon>
        <taxon>Ericaceae</taxon>
        <taxon>Vaccinioideae</taxon>
        <taxon>Vaccinieae</taxon>
        <taxon>Vaccinium</taxon>
    </lineage>
</organism>
<keyword evidence="2" id="KW-1185">Reference proteome</keyword>
<comment type="caution">
    <text evidence="1">The sequence shown here is derived from an EMBL/GenBank/DDBJ whole genome shotgun (WGS) entry which is preliminary data.</text>
</comment>
<name>A0ACB7XTF9_9ERIC</name>
<evidence type="ECO:0000313" key="2">
    <source>
        <dbReference type="Proteomes" id="UP000828048"/>
    </source>
</evidence>
<proteinExistence type="predicted"/>
<evidence type="ECO:0000313" key="1">
    <source>
        <dbReference type="EMBL" id="KAH7844196.1"/>
    </source>
</evidence>
<accession>A0ACB7XTF9</accession>
<dbReference type="Proteomes" id="UP000828048">
    <property type="component" value="Chromosome 1"/>
</dbReference>
<protein>
    <submittedName>
        <fullName evidence="1">Uncharacterized protein</fullName>
    </submittedName>
</protein>
<dbReference type="EMBL" id="CM037151">
    <property type="protein sequence ID" value="KAH7844196.1"/>
    <property type="molecule type" value="Genomic_DNA"/>
</dbReference>
<gene>
    <name evidence="1" type="ORF">Vadar_025334</name>
</gene>
<sequence>MVDLVNTIGGITRLNTHNYQSWQSRIKSYLEGQDLWEIVNGNDTKPPENAEKLKIWKVKAAKAMYVLKSTIEDWLLGRIGDDDTPNMAWDTFASLFSKTNNARRQYGKNF</sequence>